<accession>X1CBV2</accession>
<feature type="coiled-coil region" evidence="1">
    <location>
        <begin position="233"/>
        <end position="260"/>
    </location>
</feature>
<dbReference type="AlphaFoldDB" id="X1CBV2"/>
<feature type="non-terminal residue" evidence="2">
    <location>
        <position position="1"/>
    </location>
</feature>
<dbReference type="EMBL" id="BART01028491">
    <property type="protein sequence ID" value="GAG90697.1"/>
    <property type="molecule type" value="Genomic_DNA"/>
</dbReference>
<reference evidence="2" key="1">
    <citation type="journal article" date="2014" name="Front. Microbiol.">
        <title>High frequency of phylogenetically diverse reductive dehalogenase-homologous genes in deep subseafloor sedimentary metagenomes.</title>
        <authorList>
            <person name="Kawai M."/>
            <person name="Futagami T."/>
            <person name="Toyoda A."/>
            <person name="Takaki Y."/>
            <person name="Nishi S."/>
            <person name="Hori S."/>
            <person name="Arai W."/>
            <person name="Tsubouchi T."/>
            <person name="Morono Y."/>
            <person name="Uchiyama I."/>
            <person name="Ito T."/>
            <person name="Fujiyama A."/>
            <person name="Inagaki F."/>
            <person name="Takami H."/>
        </authorList>
    </citation>
    <scope>NUCLEOTIDE SEQUENCE</scope>
    <source>
        <strain evidence="2">Expedition CK06-06</strain>
    </source>
</reference>
<evidence type="ECO:0000313" key="2">
    <source>
        <dbReference type="EMBL" id="GAG90697.1"/>
    </source>
</evidence>
<name>X1CBV2_9ZZZZ</name>
<organism evidence="2">
    <name type="scientific">marine sediment metagenome</name>
    <dbReference type="NCBI Taxonomy" id="412755"/>
    <lineage>
        <taxon>unclassified sequences</taxon>
        <taxon>metagenomes</taxon>
        <taxon>ecological metagenomes</taxon>
    </lineage>
</organism>
<sequence>YSIAEIEEEVDIQIENAKKRHHERLSLAREKTLRVSSENGILNKRHTALQRTLEDQKETIKILLSREEDMREQMKQAEESKLMLRGNYDARMKTKIAKIAAMECLALQAQQLQKFQYILDEKVTDLNICLAQNSDSEMKKETEDGLIEHVRLCRENAELERLISFSQAKVKSLQGGLVKQGKIRSSLVSKRKNLLKWLQDCLDNIQNPDALHILLQNSVVTLRPSLRCLEIDDDEERSEAEELKVTLRKAQADLELKQWKNEGDLSKLRSQN</sequence>
<protein>
    <submittedName>
        <fullName evidence="2">Uncharacterized protein</fullName>
    </submittedName>
</protein>
<feature type="non-terminal residue" evidence="2">
    <location>
        <position position="272"/>
    </location>
</feature>
<comment type="caution">
    <text evidence="2">The sequence shown here is derived from an EMBL/GenBank/DDBJ whole genome shotgun (WGS) entry which is preliminary data.</text>
</comment>
<proteinExistence type="predicted"/>
<feature type="coiled-coil region" evidence="1">
    <location>
        <begin position="53"/>
        <end position="87"/>
    </location>
</feature>
<keyword evidence="1" id="KW-0175">Coiled coil</keyword>
<gene>
    <name evidence="2" type="ORF">S01H4_50219</name>
</gene>
<evidence type="ECO:0000256" key="1">
    <source>
        <dbReference type="SAM" id="Coils"/>
    </source>
</evidence>